<dbReference type="Pfam" id="PF01381">
    <property type="entry name" value="HTH_3"/>
    <property type="match status" value="1"/>
</dbReference>
<dbReference type="SMART" id="SM00530">
    <property type="entry name" value="HTH_XRE"/>
    <property type="match status" value="1"/>
</dbReference>
<name>A0A212J247_9DELT</name>
<dbReference type="Gene3D" id="1.10.260.40">
    <property type="entry name" value="lambda repressor-like DNA-binding domains"/>
    <property type="match status" value="1"/>
</dbReference>
<dbReference type="AlphaFoldDB" id="A0A212J247"/>
<sequence>MNIPTNHQVITHQGVPVAVVVPYDEYAAAFAGSTAQEANEPTVPHEVAARVLKEQISPIRAWREYLGLTQAEVAARMEVSQSAFAQVEAPEAKPRMSTLKKVSAALELSIEQLKW</sequence>
<evidence type="ECO:0000313" key="2">
    <source>
        <dbReference type="EMBL" id="SBV93553.1"/>
    </source>
</evidence>
<gene>
    <name evidence="2" type="ORF">KL86DPRO_10551</name>
</gene>
<dbReference type="CDD" id="cd00093">
    <property type="entry name" value="HTH_XRE"/>
    <property type="match status" value="1"/>
</dbReference>
<dbReference type="GO" id="GO:0003677">
    <property type="term" value="F:DNA binding"/>
    <property type="evidence" value="ECO:0007669"/>
    <property type="project" value="InterPro"/>
</dbReference>
<dbReference type="PROSITE" id="PS50943">
    <property type="entry name" value="HTH_CROC1"/>
    <property type="match status" value="1"/>
</dbReference>
<dbReference type="Gene3D" id="3.40.1620.10">
    <property type="entry name" value="YefM-like domain"/>
    <property type="match status" value="1"/>
</dbReference>
<accession>A0A212J247</accession>
<dbReference type="InterPro" id="IPR010982">
    <property type="entry name" value="Lambda_DNA-bd_dom_sf"/>
</dbReference>
<dbReference type="SUPFAM" id="SSF47413">
    <property type="entry name" value="lambda repressor-like DNA-binding domains"/>
    <property type="match status" value="1"/>
</dbReference>
<feature type="domain" description="HTH cro/C1-type" evidence="1">
    <location>
        <begin position="59"/>
        <end position="113"/>
    </location>
</feature>
<dbReference type="InterPro" id="IPR001387">
    <property type="entry name" value="Cro/C1-type_HTH"/>
</dbReference>
<organism evidence="2">
    <name type="scientific">uncultured delta proteobacterium</name>
    <dbReference type="NCBI Taxonomy" id="34034"/>
    <lineage>
        <taxon>Bacteria</taxon>
        <taxon>Deltaproteobacteria</taxon>
        <taxon>environmental samples</taxon>
    </lineage>
</organism>
<dbReference type="EMBL" id="FLUQ01000001">
    <property type="protein sequence ID" value="SBV93553.1"/>
    <property type="molecule type" value="Genomic_DNA"/>
</dbReference>
<protein>
    <submittedName>
        <fullName evidence="2">Transcriptional regulator, XRE family</fullName>
    </submittedName>
</protein>
<evidence type="ECO:0000259" key="1">
    <source>
        <dbReference type="PROSITE" id="PS50943"/>
    </source>
</evidence>
<reference evidence="2" key="1">
    <citation type="submission" date="2016-04" db="EMBL/GenBank/DDBJ databases">
        <authorList>
            <person name="Evans L.H."/>
            <person name="Alamgir A."/>
            <person name="Owens N."/>
            <person name="Weber N.D."/>
            <person name="Virtaneva K."/>
            <person name="Barbian K."/>
            <person name="Babar A."/>
            <person name="Rosenke K."/>
        </authorList>
    </citation>
    <scope>NUCLEOTIDE SEQUENCE</scope>
    <source>
        <strain evidence="2">86</strain>
    </source>
</reference>
<proteinExistence type="predicted"/>